<dbReference type="InterPro" id="IPR003446">
    <property type="entry name" value="Plasmid_replication_init_RepA"/>
</dbReference>
<protein>
    <recommendedName>
        <fullName evidence="6">Replication initiation protein</fullName>
    </recommendedName>
</protein>
<comment type="similarity">
    <text evidence="2">Belongs to the IncFII RepA family.</text>
</comment>
<dbReference type="Proteomes" id="UP000502005">
    <property type="component" value="Plasmid pNE1B"/>
</dbReference>
<keyword evidence="4" id="KW-0235">DNA replication</keyword>
<evidence type="ECO:0000256" key="4">
    <source>
        <dbReference type="ARBA" id="ARBA00022705"/>
    </source>
</evidence>
<dbReference type="GO" id="GO:0006276">
    <property type="term" value="P:plasmid maintenance"/>
    <property type="evidence" value="ECO:0007669"/>
    <property type="project" value="UniProtKB-KW"/>
</dbReference>
<keyword evidence="3" id="KW-0615">Plasmid copy control</keyword>
<keyword evidence="5" id="KW-0614">Plasmid</keyword>
<dbReference type="AlphaFoldDB" id="A0A6B9GGM9"/>
<dbReference type="RefSeq" id="WP_208719171.1">
    <property type="nucleotide sequence ID" value="NZ_CP024770.1"/>
</dbReference>
<evidence type="ECO:0000256" key="2">
    <source>
        <dbReference type="ARBA" id="ARBA00008256"/>
    </source>
</evidence>
<dbReference type="EMBL" id="CP024770">
    <property type="protein sequence ID" value="QGY33079.1"/>
    <property type="molecule type" value="Genomic_DNA"/>
</dbReference>
<geneLocation type="plasmid" evidence="5">
    <name>pNE1B</name>
</geneLocation>
<comment type="function">
    <text evidence="1">This protein is essential for plasmid replication; it is involved in copy control functions.</text>
</comment>
<evidence type="ECO:0008006" key="6">
    <source>
        <dbReference type="Google" id="ProtNLM"/>
    </source>
</evidence>
<evidence type="ECO:0000256" key="1">
    <source>
        <dbReference type="ARBA" id="ARBA00002740"/>
    </source>
</evidence>
<organism evidence="5">
    <name type="scientific">Pantoea cypripedii</name>
    <name type="common">Pectobacterium cypripedii</name>
    <name type="synonym">Erwinia cypripedii</name>
    <dbReference type="NCBI Taxonomy" id="55209"/>
    <lineage>
        <taxon>Bacteria</taxon>
        <taxon>Pseudomonadati</taxon>
        <taxon>Pseudomonadota</taxon>
        <taxon>Gammaproteobacteria</taxon>
        <taxon>Enterobacterales</taxon>
        <taxon>Erwiniaceae</taxon>
        <taxon>Pantoea</taxon>
    </lineage>
</organism>
<evidence type="ECO:0000256" key="3">
    <source>
        <dbReference type="ARBA" id="ARBA00022689"/>
    </source>
</evidence>
<gene>
    <name evidence="5" type="ORF">CUN67_29620</name>
</gene>
<reference evidence="5" key="1">
    <citation type="submission" date="2017-11" db="EMBL/GenBank/DDBJ databases">
        <title>Genome sequence of Pantoea cypripedii NE1.</title>
        <authorList>
            <person name="Nascimento F.X."/>
        </authorList>
    </citation>
    <scope>NUCLEOTIDE SEQUENCE [LARGE SCALE GENOMIC DNA]</scope>
    <source>
        <strain evidence="5">NE1</strain>
        <plasmid evidence="5">pNE1B</plasmid>
    </source>
</reference>
<accession>A0A6B9GGM9</accession>
<name>A0A6B9GGM9_PANCY</name>
<proteinExistence type="inferred from homology"/>
<evidence type="ECO:0000313" key="5">
    <source>
        <dbReference type="EMBL" id="QGY33079.1"/>
    </source>
</evidence>
<dbReference type="GO" id="GO:0006260">
    <property type="term" value="P:DNA replication"/>
    <property type="evidence" value="ECO:0007669"/>
    <property type="project" value="UniProtKB-KW"/>
</dbReference>
<sequence length="150" mass="17805">MPALEWDPVEKYWMPRHIRVTDLFWKLCGVNMDKLLAQRNARLASEAVGGSEPGTEDSVREARERWYDNTRIATLRQRRERALRGKQKKQLARLPLDERRHAMAAWIVRTYPAHELFDMDSDSFNRLVWQNLNRLELGLRYEPSPPEPLH</sequence>
<dbReference type="NCBIfam" id="NF040977">
    <property type="entry name" value="RepA_IncFII_LM"/>
    <property type="match status" value="1"/>
</dbReference>